<name>A0A1H3TLL2_9ACTN</name>
<protein>
    <recommendedName>
        <fullName evidence="4">Transmembrane protein</fullName>
    </recommendedName>
</protein>
<feature type="transmembrane region" description="Helical" evidence="1">
    <location>
        <begin position="50"/>
        <end position="69"/>
    </location>
</feature>
<feature type="transmembrane region" description="Helical" evidence="1">
    <location>
        <begin position="89"/>
        <end position="108"/>
    </location>
</feature>
<dbReference type="Proteomes" id="UP000199632">
    <property type="component" value="Unassembled WGS sequence"/>
</dbReference>
<dbReference type="STRING" id="137265.SAMN05421684_5961"/>
<dbReference type="AlphaFoldDB" id="A0A1H3TLL2"/>
<dbReference type="EMBL" id="FNQB01000003">
    <property type="protein sequence ID" value="SDZ50768.1"/>
    <property type="molecule type" value="Genomic_DNA"/>
</dbReference>
<keyword evidence="1" id="KW-1133">Transmembrane helix</keyword>
<organism evidence="2 3">
    <name type="scientific">Asanoa ishikariensis</name>
    <dbReference type="NCBI Taxonomy" id="137265"/>
    <lineage>
        <taxon>Bacteria</taxon>
        <taxon>Bacillati</taxon>
        <taxon>Actinomycetota</taxon>
        <taxon>Actinomycetes</taxon>
        <taxon>Micromonosporales</taxon>
        <taxon>Micromonosporaceae</taxon>
        <taxon>Asanoa</taxon>
    </lineage>
</organism>
<feature type="transmembrane region" description="Helical" evidence="1">
    <location>
        <begin position="15"/>
        <end position="38"/>
    </location>
</feature>
<reference evidence="3" key="1">
    <citation type="submission" date="2016-10" db="EMBL/GenBank/DDBJ databases">
        <authorList>
            <person name="Varghese N."/>
            <person name="Submissions S."/>
        </authorList>
    </citation>
    <scope>NUCLEOTIDE SEQUENCE [LARGE SCALE GENOMIC DNA]</scope>
    <source>
        <strain evidence="3">DSM 44718</strain>
    </source>
</reference>
<evidence type="ECO:0000313" key="3">
    <source>
        <dbReference type="Proteomes" id="UP000199632"/>
    </source>
</evidence>
<evidence type="ECO:0000313" key="2">
    <source>
        <dbReference type="EMBL" id="SDZ50768.1"/>
    </source>
</evidence>
<keyword evidence="3" id="KW-1185">Reference proteome</keyword>
<evidence type="ECO:0000256" key="1">
    <source>
        <dbReference type="SAM" id="Phobius"/>
    </source>
</evidence>
<proteinExistence type="predicted"/>
<accession>A0A1H3TLL2</accession>
<gene>
    <name evidence="2" type="ORF">SAMN05421684_5961</name>
</gene>
<evidence type="ECO:0008006" key="4">
    <source>
        <dbReference type="Google" id="ProtNLM"/>
    </source>
</evidence>
<keyword evidence="1" id="KW-0472">Membrane</keyword>
<sequence>MNSLADMKRDLRRTISIATIALAVVALVPFVLVVVTMAQGRWDDVPGWSVLLWPGLPLFTLFVAAGYAIASLRASDAAASRRYSRINNWILLALIVVVSGSSAIITALR</sequence>
<keyword evidence="1" id="KW-0812">Transmembrane</keyword>